<dbReference type="Gene3D" id="3.10.450.60">
    <property type="match status" value="1"/>
</dbReference>
<evidence type="ECO:0000256" key="9">
    <source>
        <dbReference type="ARBA" id="ARBA00022964"/>
    </source>
</evidence>
<dbReference type="PRINTS" id="PR00087">
    <property type="entry name" value="LIPOXYGENASE"/>
</dbReference>
<evidence type="ECO:0000256" key="1">
    <source>
        <dbReference type="ARBA" id="ARBA00001962"/>
    </source>
</evidence>
<evidence type="ECO:0000259" key="16">
    <source>
        <dbReference type="PROSITE" id="PS51393"/>
    </source>
</evidence>
<comment type="similarity">
    <text evidence="3 14">Belongs to the lipoxygenase family.</text>
</comment>
<dbReference type="PROSITE" id="PS51393">
    <property type="entry name" value="LIPOXYGENASE_3"/>
    <property type="match status" value="1"/>
</dbReference>
<keyword evidence="7 15" id="KW-0925">Oxylipin biosynthesis</keyword>
<proteinExistence type="inferred from homology"/>
<sequence>MAFSIGGRLIINKLSNEGNEANFSLRLISATKPHDPSGNGLVKLQNGGSLEGSITSMPATTLEEQYGYYVYFRWTNELGIPGAFQIWNHGQTEFFLMTLTIDPIPNLTTAPIYFVYPNYESRLPADQAFSVYVPRDDRFGSQKLNEFLQFFPKSQISFLKPFVKTQLVTTGEEEFKSFENVRDVLYESGFKFFVPKEVLDAMAARSPITPPEDGYVPLKFPIPGIIQANLDGWMTDEQFAREMFAGGNPVVIRLLQEFPIKSTLDPNVYGDHTCTITKQHLEKNLNGLTVEKAVERKRLFILDHHDSFMPYMRLINSETPSRAYGNRTVLFLQDNGTLKPLAIELSLPHPKGDQFGAVSKVFLPATQGVEASLWLLAKAYVTVTDTGLHQVASHWLNTHAVIEPIVIATHRHLSVLHPIHKLLHPHLRDTLFINAIGRQNLTNAFGIIEDTMLPGKFSMEMSSVIYKSWNFIDQALPNDLLKRGMAVKNPKAPYGLDLVIKDYPYAVDGLDIWDAINTWVRDYVSSYYDSDQPIQQDTELQSWWKEVVEVGHADLKNKPWWPKMQTREELIESCTIIIWTSSALHAAVNFGQYPFGGYILNRPTLSRRFIPEEGSEEYEELVRDPKQALLKTITPKYETLLALSIIEILSSHSSDEIYLGTRDNPNWTSDEKALVAFEKFGKRMGEIEQILIKRNKDGTLLNRVGPVDLPYTMLYPTSEPGVTGRGVPNSISI</sequence>
<dbReference type="Gene3D" id="1.20.245.10">
    <property type="entry name" value="Lipoxygenase-1, Domain 5"/>
    <property type="match status" value="1"/>
</dbReference>
<dbReference type="SMART" id="SM00308">
    <property type="entry name" value="LH2"/>
    <property type="match status" value="1"/>
</dbReference>
<dbReference type="UniPathway" id="UPA00382"/>
<keyword evidence="9 14" id="KW-0223">Dioxygenase</keyword>
<gene>
    <name evidence="17" type="ORF">G2W53_000441</name>
</gene>
<evidence type="ECO:0000256" key="5">
    <source>
        <dbReference type="ARBA" id="ARBA00022516"/>
    </source>
</evidence>
<reference evidence="17" key="1">
    <citation type="submission" date="2020-09" db="EMBL/GenBank/DDBJ databases">
        <title>Genome-Enabled Discovery of Anthraquinone Biosynthesis in Senna tora.</title>
        <authorList>
            <person name="Kang S.-H."/>
            <person name="Pandey R.P."/>
            <person name="Lee C.-M."/>
            <person name="Sim J.-S."/>
            <person name="Jeong J.-T."/>
            <person name="Choi B.-S."/>
            <person name="Jung M."/>
            <person name="Ginzburg D."/>
            <person name="Zhao K."/>
            <person name="Won S.Y."/>
            <person name="Oh T.-J."/>
            <person name="Yu Y."/>
            <person name="Kim N.-H."/>
            <person name="Lee O.R."/>
            <person name="Lee T.-H."/>
            <person name="Bashyal P."/>
            <person name="Kim T.-S."/>
            <person name="Lee W.-H."/>
            <person name="Kawkins C."/>
            <person name="Kim C.-K."/>
            <person name="Kim J.S."/>
            <person name="Ahn B.O."/>
            <person name="Rhee S.Y."/>
            <person name="Sohng J.K."/>
        </authorList>
    </citation>
    <scope>NUCLEOTIDE SEQUENCE</scope>
    <source>
        <tissue evidence="17">Leaf</tissue>
    </source>
</reference>
<evidence type="ECO:0000256" key="12">
    <source>
        <dbReference type="ARBA" id="ARBA00023098"/>
    </source>
</evidence>
<evidence type="ECO:0000256" key="6">
    <source>
        <dbReference type="ARBA" id="ARBA00022723"/>
    </source>
</evidence>
<feature type="domain" description="Lipoxygenase" evidence="16">
    <location>
        <begin position="117"/>
        <end position="733"/>
    </location>
</feature>
<keyword evidence="5 15" id="KW-0444">Lipid biosynthesis</keyword>
<dbReference type="FunFam" id="3.10.450.60:FF:000002">
    <property type="entry name" value="Lipoxygenase"/>
    <property type="match status" value="1"/>
</dbReference>
<keyword evidence="13 15" id="KW-0275">Fatty acid biosynthesis</keyword>
<dbReference type="InterPro" id="IPR027433">
    <property type="entry name" value="Lipoxygenase_dom_3"/>
</dbReference>
<evidence type="ECO:0000313" key="18">
    <source>
        <dbReference type="Proteomes" id="UP000634136"/>
    </source>
</evidence>
<dbReference type="EMBL" id="JAAIUW010000001">
    <property type="protein sequence ID" value="KAF7843536.1"/>
    <property type="molecule type" value="Genomic_DNA"/>
</dbReference>
<evidence type="ECO:0000256" key="2">
    <source>
        <dbReference type="ARBA" id="ARBA00004496"/>
    </source>
</evidence>
<dbReference type="GO" id="GO:0031408">
    <property type="term" value="P:oxylipin biosynthetic process"/>
    <property type="evidence" value="ECO:0007669"/>
    <property type="project" value="UniProtKB-UniRule"/>
</dbReference>
<dbReference type="SUPFAM" id="SSF48484">
    <property type="entry name" value="Lipoxigenase"/>
    <property type="match status" value="1"/>
</dbReference>
<comment type="function">
    <text evidence="15">Plant lipoxygenase may be involved in a number of diverse aspects of plant physiology including growth and development, pest resistance, and senescence or responses to wounding.</text>
</comment>
<dbReference type="GO" id="GO:0016702">
    <property type="term" value="F:oxidoreductase activity, acting on single donors with incorporation of molecular oxygen, incorporation of two atoms of oxygen"/>
    <property type="evidence" value="ECO:0007669"/>
    <property type="project" value="InterPro"/>
</dbReference>
<dbReference type="EC" id="1.13.11.-" evidence="15"/>
<dbReference type="GO" id="GO:0006633">
    <property type="term" value="P:fatty acid biosynthetic process"/>
    <property type="evidence" value="ECO:0007669"/>
    <property type="project" value="UniProtKB-KW"/>
</dbReference>
<dbReference type="InterPro" id="IPR036226">
    <property type="entry name" value="LipOase_C_sf"/>
</dbReference>
<comment type="subcellular location">
    <subcellularLocation>
        <location evidence="2">Cytoplasm</location>
    </subcellularLocation>
</comment>
<evidence type="ECO:0000256" key="8">
    <source>
        <dbReference type="ARBA" id="ARBA00022832"/>
    </source>
</evidence>
<dbReference type="GO" id="GO:0005506">
    <property type="term" value="F:iron ion binding"/>
    <property type="evidence" value="ECO:0007669"/>
    <property type="project" value="UniProtKB-ARBA"/>
</dbReference>
<name>A0A835CHN4_9FABA</name>
<dbReference type="PROSITE" id="PS00711">
    <property type="entry name" value="LIPOXYGENASE_1"/>
    <property type="match status" value="1"/>
</dbReference>
<evidence type="ECO:0000256" key="15">
    <source>
        <dbReference type="RuleBase" id="RU003975"/>
    </source>
</evidence>
<evidence type="ECO:0000256" key="11">
    <source>
        <dbReference type="ARBA" id="ARBA00023004"/>
    </source>
</evidence>
<keyword evidence="6 14" id="KW-0479">Metal-binding</keyword>
<keyword evidence="11 14" id="KW-0408">Iron</keyword>
<comment type="caution">
    <text evidence="17">The sequence shown here is derived from an EMBL/GenBank/DDBJ whole genome shotgun (WGS) entry which is preliminary data.</text>
</comment>
<keyword evidence="18" id="KW-1185">Reference proteome</keyword>
<accession>A0A835CHN4</accession>
<dbReference type="Pfam" id="PF00305">
    <property type="entry name" value="Lipoxygenase"/>
    <property type="match status" value="1"/>
</dbReference>
<dbReference type="OrthoDB" id="407298at2759"/>
<dbReference type="GO" id="GO:0034440">
    <property type="term" value="P:lipid oxidation"/>
    <property type="evidence" value="ECO:0007669"/>
    <property type="project" value="InterPro"/>
</dbReference>
<comment type="pathway">
    <text evidence="15">Lipid metabolism; oxylipin biosynthesis.</text>
</comment>
<organism evidence="17 18">
    <name type="scientific">Senna tora</name>
    <dbReference type="NCBI Taxonomy" id="362788"/>
    <lineage>
        <taxon>Eukaryota</taxon>
        <taxon>Viridiplantae</taxon>
        <taxon>Streptophyta</taxon>
        <taxon>Embryophyta</taxon>
        <taxon>Tracheophyta</taxon>
        <taxon>Spermatophyta</taxon>
        <taxon>Magnoliopsida</taxon>
        <taxon>eudicotyledons</taxon>
        <taxon>Gunneridae</taxon>
        <taxon>Pentapetalae</taxon>
        <taxon>rosids</taxon>
        <taxon>fabids</taxon>
        <taxon>Fabales</taxon>
        <taxon>Fabaceae</taxon>
        <taxon>Caesalpinioideae</taxon>
        <taxon>Cassia clade</taxon>
        <taxon>Senna</taxon>
    </lineage>
</organism>
<keyword evidence="12" id="KW-0443">Lipid metabolism</keyword>
<dbReference type="InterPro" id="IPR000907">
    <property type="entry name" value="LipOase"/>
</dbReference>
<protein>
    <recommendedName>
        <fullName evidence="15">Lipoxygenase</fullName>
        <ecNumber evidence="15">1.13.11.-</ecNumber>
    </recommendedName>
</protein>
<evidence type="ECO:0000256" key="3">
    <source>
        <dbReference type="ARBA" id="ARBA00009419"/>
    </source>
</evidence>
<dbReference type="InterPro" id="IPR036392">
    <property type="entry name" value="PLAT/LH2_dom_sf"/>
</dbReference>
<evidence type="ECO:0000256" key="10">
    <source>
        <dbReference type="ARBA" id="ARBA00023002"/>
    </source>
</evidence>
<dbReference type="Gene3D" id="4.10.372.10">
    <property type="entry name" value="Lipoxygenase-1, Domain 3"/>
    <property type="match status" value="1"/>
</dbReference>
<dbReference type="PRINTS" id="PR00468">
    <property type="entry name" value="PLTLPOXGNASE"/>
</dbReference>
<dbReference type="PROSITE" id="PS00081">
    <property type="entry name" value="LIPOXYGENASE_2"/>
    <property type="match status" value="1"/>
</dbReference>
<dbReference type="GO" id="GO:0005737">
    <property type="term" value="C:cytoplasm"/>
    <property type="evidence" value="ECO:0007669"/>
    <property type="project" value="UniProtKB-SubCell"/>
</dbReference>
<dbReference type="InterPro" id="IPR001246">
    <property type="entry name" value="LipOase_plant"/>
</dbReference>
<dbReference type="InterPro" id="IPR020833">
    <property type="entry name" value="LipOase_Fe_BS"/>
</dbReference>
<dbReference type="SUPFAM" id="SSF49723">
    <property type="entry name" value="Lipase/lipooxygenase domain (PLAT/LH2 domain)"/>
    <property type="match status" value="1"/>
</dbReference>
<dbReference type="AlphaFoldDB" id="A0A835CHN4"/>
<evidence type="ECO:0000256" key="7">
    <source>
        <dbReference type="ARBA" id="ARBA00022767"/>
    </source>
</evidence>
<dbReference type="PANTHER" id="PTHR11771">
    <property type="entry name" value="LIPOXYGENASE"/>
    <property type="match status" value="1"/>
</dbReference>
<dbReference type="Proteomes" id="UP000634136">
    <property type="component" value="Unassembled WGS sequence"/>
</dbReference>
<dbReference type="FunFam" id="1.20.245.10:FF:000002">
    <property type="entry name" value="Lipoxygenase"/>
    <property type="match status" value="1"/>
</dbReference>
<keyword evidence="4" id="KW-0963">Cytoplasm</keyword>
<dbReference type="Gene3D" id="2.60.60.20">
    <property type="entry name" value="PLAT/LH2 domain"/>
    <property type="match status" value="1"/>
</dbReference>
<dbReference type="InterPro" id="IPR020834">
    <property type="entry name" value="LipOase_CS"/>
</dbReference>
<dbReference type="InterPro" id="IPR013819">
    <property type="entry name" value="LipOase_C"/>
</dbReference>
<keyword evidence="10 14" id="KW-0560">Oxidoreductase</keyword>
<dbReference type="InterPro" id="IPR001024">
    <property type="entry name" value="PLAT/LH2_dom"/>
</dbReference>
<keyword evidence="8" id="KW-0276">Fatty acid metabolism</keyword>
<evidence type="ECO:0000256" key="13">
    <source>
        <dbReference type="ARBA" id="ARBA00023160"/>
    </source>
</evidence>
<evidence type="ECO:0000313" key="17">
    <source>
        <dbReference type="EMBL" id="KAF7843536.1"/>
    </source>
</evidence>
<evidence type="ECO:0000256" key="4">
    <source>
        <dbReference type="ARBA" id="ARBA00022490"/>
    </source>
</evidence>
<evidence type="ECO:0000256" key="14">
    <source>
        <dbReference type="RuleBase" id="RU003974"/>
    </source>
</evidence>
<comment type="cofactor">
    <cofactor evidence="1 14">
        <name>Fe cation</name>
        <dbReference type="ChEBI" id="CHEBI:24875"/>
    </cofactor>
</comment>